<comment type="function">
    <text evidence="6">Plays an essential role in the assembly of succinate dehydrogenase (SDH), an enzyme complex (also referred to as respiratory complex II) that is a component of both the tricarboxylic acid (TCA) cycle and the mitochondrial electron transport chain, and which couples the oxidation of succinate to fumarate with the reduction of ubiquinone (coenzyme Q) to ubiquinol. Promotes maturation of the iron-sulfur protein subunit of the SDH catalytic dimer, protecting it from the deleterious effects of oxidants. May act together with SDHAF1.</text>
</comment>
<evidence type="ECO:0000313" key="7">
    <source>
        <dbReference type="EMBL" id="VEU23331.1"/>
    </source>
</evidence>
<dbReference type="AlphaFoldDB" id="A0A448YR07"/>
<accession>A0A448YR07</accession>
<dbReference type="InterPro" id="IPR008381">
    <property type="entry name" value="SDHAF3/Sdh7"/>
</dbReference>
<evidence type="ECO:0000256" key="6">
    <source>
        <dbReference type="RuleBase" id="RU368039"/>
    </source>
</evidence>
<reference evidence="7 8" key="1">
    <citation type="submission" date="2018-12" db="EMBL/GenBank/DDBJ databases">
        <authorList>
            <person name="Tiukova I."/>
            <person name="Dainat J."/>
        </authorList>
    </citation>
    <scope>NUCLEOTIDE SEQUENCE [LARGE SCALE GENOMIC DNA]</scope>
</reference>
<keyword evidence="4 6" id="KW-0496">Mitochondrion</keyword>
<dbReference type="EMBL" id="CAACVR010000045">
    <property type="protein sequence ID" value="VEU23331.1"/>
    <property type="molecule type" value="Genomic_DNA"/>
</dbReference>
<name>A0A448YR07_BRENA</name>
<evidence type="ECO:0000256" key="4">
    <source>
        <dbReference type="ARBA" id="ARBA00023128"/>
    </source>
</evidence>
<dbReference type="GO" id="GO:0034553">
    <property type="term" value="P:mitochondrial respiratory chain complex II assembly"/>
    <property type="evidence" value="ECO:0007669"/>
    <property type="project" value="UniProtKB-UniRule"/>
</dbReference>
<evidence type="ECO:0000256" key="5">
    <source>
        <dbReference type="ARBA" id="ARBA00023186"/>
    </source>
</evidence>
<gene>
    <name evidence="7" type="ORF">BRENAR_LOCUS4062</name>
</gene>
<evidence type="ECO:0000256" key="1">
    <source>
        <dbReference type="ARBA" id="ARBA00004305"/>
    </source>
</evidence>
<dbReference type="Pfam" id="PF13233">
    <property type="entry name" value="Complex1_LYR_2"/>
    <property type="match status" value="1"/>
</dbReference>
<dbReference type="GO" id="GO:0005759">
    <property type="term" value="C:mitochondrial matrix"/>
    <property type="evidence" value="ECO:0007669"/>
    <property type="project" value="UniProtKB-SubCell"/>
</dbReference>
<proteinExistence type="inferred from homology"/>
<protein>
    <recommendedName>
        <fullName evidence="6">Succinate dehydrogenase assembly factor 3</fullName>
        <shortName evidence="6">SDH assembly factor 3</shortName>
        <shortName evidence="6">SDHAF3</shortName>
    </recommendedName>
</protein>
<dbReference type="Proteomes" id="UP000290900">
    <property type="component" value="Unassembled WGS sequence"/>
</dbReference>
<dbReference type="CDD" id="cd20270">
    <property type="entry name" value="Complex1_LYR_SDHAF3_LYRM10"/>
    <property type="match status" value="1"/>
</dbReference>
<dbReference type="STRING" id="13370.A0A448YR07"/>
<dbReference type="GO" id="GO:0005758">
    <property type="term" value="C:mitochondrial intermembrane space"/>
    <property type="evidence" value="ECO:0007669"/>
    <property type="project" value="TreeGrafter"/>
</dbReference>
<dbReference type="FunCoup" id="A0A448YR07">
    <property type="interactions" value="266"/>
</dbReference>
<dbReference type="OrthoDB" id="278329at2759"/>
<organism evidence="7 8">
    <name type="scientific">Brettanomyces naardenensis</name>
    <name type="common">Yeast</name>
    <dbReference type="NCBI Taxonomy" id="13370"/>
    <lineage>
        <taxon>Eukaryota</taxon>
        <taxon>Fungi</taxon>
        <taxon>Dikarya</taxon>
        <taxon>Ascomycota</taxon>
        <taxon>Saccharomycotina</taxon>
        <taxon>Pichiomycetes</taxon>
        <taxon>Pichiales</taxon>
        <taxon>Pichiaceae</taxon>
        <taxon>Brettanomyces</taxon>
    </lineage>
</organism>
<comment type="subcellular location">
    <subcellularLocation>
        <location evidence="1 6">Mitochondrion matrix</location>
    </subcellularLocation>
</comment>
<keyword evidence="5 6" id="KW-0143">Chaperone</keyword>
<evidence type="ECO:0000313" key="8">
    <source>
        <dbReference type="Proteomes" id="UP000290900"/>
    </source>
</evidence>
<keyword evidence="8" id="KW-1185">Reference proteome</keyword>
<dbReference type="GO" id="GO:0006105">
    <property type="term" value="P:succinate metabolic process"/>
    <property type="evidence" value="ECO:0007669"/>
    <property type="project" value="TreeGrafter"/>
</dbReference>
<comment type="similarity">
    <text evidence="2 6">Belongs to the complex I LYR family. SDHAF3 subfamily.</text>
</comment>
<sequence>MWGEGAIYLQLLLKLYKVGTHRMRATLILRRARTPKPWRNGPPLLQPLQLYREILRAHRKLPKTQRDLGDPYVKAEFRAHKDIDNPLQIIGFLTSWQEYLTMVKKNTDEDWKRYQISKEAIDKMSDDQIIQFYELMKETKNIYNDSNDAPSESEEDNKS</sequence>
<keyword evidence="3" id="KW-0809">Transit peptide</keyword>
<comment type="subunit">
    <text evidence="6">Interacts with the iron-sulfur protein subunit within the SDH catalytic dimer.</text>
</comment>
<evidence type="ECO:0000256" key="2">
    <source>
        <dbReference type="ARBA" id="ARBA00006020"/>
    </source>
</evidence>
<evidence type="ECO:0000256" key="3">
    <source>
        <dbReference type="ARBA" id="ARBA00022946"/>
    </source>
</evidence>
<dbReference type="PANTHER" id="PTHR13137:SF6">
    <property type="entry name" value="SUCCINATE DEHYDROGENASE ASSEMBLY FACTOR 3, MITOCHONDRIAL"/>
    <property type="match status" value="1"/>
</dbReference>
<dbReference type="InParanoid" id="A0A448YR07"/>
<dbReference type="PANTHER" id="PTHR13137">
    <property type="entry name" value="DC11 ACN9 HOMOLOG"/>
    <property type="match status" value="1"/>
</dbReference>